<feature type="domain" description="LAMB1/2/3/4 helical" evidence="3">
    <location>
        <begin position="57"/>
        <end position="159"/>
    </location>
</feature>
<evidence type="ECO:0000256" key="1">
    <source>
        <dbReference type="SAM" id="Coils"/>
    </source>
</evidence>
<sequence length="393" mass="42333">ASSQICGAPGDRSCEHAPCGGALCRDSAGTRRCGGTGCAGALPVSAQALSSARNASEQLDVALGQLGVVTQKMQEVQELAQGARSWAEEALGRSQAARSRAEKATAQLRDFIRRIKAFLAEEGADPGSIELVARQVLNISLPSSPGQIQELLWEMQESIGQLEGVDVVLNSTAKGLAEARELLAQGQEARQRAEGVRDELVGTQQALEVARTQATAAGSTLRSARDAIRVAENRAKEAERRLQVLDRKESQAQRRLQELAQSVTALQKRGRDARHMAQQAKDGAQRATTTSGTLSQQDLAQVTQRYVMLKNRVGMLDRVSGGALQRVSQLTAEAQDLLDKASNSKRKLEDLEQRFGANERAMAAKATRLQALEQQVTGLLQEIRERANAYATC</sequence>
<accession>A0A7K6QX35</accession>
<protein>
    <submittedName>
        <fullName evidence="4">LAMB1 protein</fullName>
    </submittedName>
</protein>
<dbReference type="CDD" id="cd22295">
    <property type="entry name" value="cc_LAMB_C"/>
    <property type="match status" value="1"/>
</dbReference>
<dbReference type="Pfam" id="PF23219">
    <property type="entry name" value="LAMB1"/>
    <property type="match status" value="1"/>
</dbReference>
<feature type="non-terminal residue" evidence="4">
    <location>
        <position position="393"/>
    </location>
</feature>
<feature type="coiled-coil region" evidence="1">
    <location>
        <begin position="327"/>
        <end position="389"/>
    </location>
</feature>
<gene>
    <name evidence="4" type="primary">Lamb1_4</name>
    <name evidence="4" type="ORF">CLIRUF_R15198</name>
</gene>
<feature type="region of interest" description="Disordered" evidence="2">
    <location>
        <begin position="266"/>
        <end position="295"/>
    </location>
</feature>
<dbReference type="Proteomes" id="UP000580879">
    <property type="component" value="Unassembled WGS sequence"/>
</dbReference>
<comment type="caution">
    <text evidence="4">The sequence shown here is derived from an EMBL/GenBank/DDBJ whole genome shotgun (WGS) entry which is preliminary data.</text>
</comment>
<dbReference type="AlphaFoldDB" id="A0A7K6QX35"/>
<dbReference type="EMBL" id="VZRZ01005624">
    <property type="protein sequence ID" value="NWW78024.1"/>
    <property type="molecule type" value="Genomic_DNA"/>
</dbReference>
<dbReference type="InterPro" id="IPR056558">
    <property type="entry name" value="LAMB1-4_helical"/>
</dbReference>
<evidence type="ECO:0000259" key="3">
    <source>
        <dbReference type="Pfam" id="PF23219"/>
    </source>
</evidence>
<keyword evidence="1" id="KW-0175">Coiled coil</keyword>
<evidence type="ECO:0000313" key="5">
    <source>
        <dbReference type="Proteomes" id="UP000580879"/>
    </source>
</evidence>
<dbReference type="SUPFAM" id="SSF57997">
    <property type="entry name" value="Tropomyosin"/>
    <property type="match status" value="1"/>
</dbReference>
<dbReference type="OrthoDB" id="5985440at2759"/>
<organism evidence="4 5">
    <name type="scientific">Climacteris rufus</name>
    <name type="common">rufous treecreeper</name>
    <dbReference type="NCBI Taxonomy" id="47695"/>
    <lineage>
        <taxon>Eukaryota</taxon>
        <taxon>Metazoa</taxon>
        <taxon>Chordata</taxon>
        <taxon>Craniata</taxon>
        <taxon>Vertebrata</taxon>
        <taxon>Euteleostomi</taxon>
        <taxon>Archelosauria</taxon>
        <taxon>Archosauria</taxon>
        <taxon>Dinosauria</taxon>
        <taxon>Saurischia</taxon>
        <taxon>Theropoda</taxon>
        <taxon>Coelurosauria</taxon>
        <taxon>Aves</taxon>
        <taxon>Neognathae</taxon>
        <taxon>Neoaves</taxon>
        <taxon>Telluraves</taxon>
        <taxon>Australaves</taxon>
        <taxon>Passeriformes</taxon>
        <taxon>Climacteridae</taxon>
        <taxon>Climacteris</taxon>
    </lineage>
</organism>
<proteinExistence type="predicted"/>
<evidence type="ECO:0000313" key="4">
    <source>
        <dbReference type="EMBL" id="NWW78024.1"/>
    </source>
</evidence>
<feature type="compositionally biased region" description="Polar residues" evidence="2">
    <location>
        <begin position="286"/>
        <end position="295"/>
    </location>
</feature>
<feature type="non-terminal residue" evidence="4">
    <location>
        <position position="1"/>
    </location>
</feature>
<keyword evidence="5" id="KW-1185">Reference proteome</keyword>
<reference evidence="4 5" key="1">
    <citation type="submission" date="2019-09" db="EMBL/GenBank/DDBJ databases">
        <title>Bird 10,000 Genomes (B10K) Project - Family phase.</title>
        <authorList>
            <person name="Zhang G."/>
        </authorList>
    </citation>
    <scope>NUCLEOTIDE SEQUENCE [LARGE SCALE GENOMIC DNA]</scope>
    <source>
        <strain evidence="4">B10K-DU-029-53</strain>
    </source>
</reference>
<evidence type="ECO:0000256" key="2">
    <source>
        <dbReference type="SAM" id="MobiDB-lite"/>
    </source>
</evidence>
<name>A0A7K6QX35_9PASS</name>